<organism evidence="11 12">
    <name type="scientific">Mytilus coruscus</name>
    <name type="common">Sea mussel</name>
    <dbReference type="NCBI Taxonomy" id="42192"/>
    <lineage>
        <taxon>Eukaryota</taxon>
        <taxon>Metazoa</taxon>
        <taxon>Spiralia</taxon>
        <taxon>Lophotrochozoa</taxon>
        <taxon>Mollusca</taxon>
        <taxon>Bivalvia</taxon>
        <taxon>Autobranchia</taxon>
        <taxon>Pteriomorphia</taxon>
        <taxon>Mytilida</taxon>
        <taxon>Mytiloidea</taxon>
        <taxon>Mytilidae</taxon>
        <taxon>Mytilinae</taxon>
        <taxon>Mytilus</taxon>
    </lineage>
</organism>
<keyword evidence="4 9" id="KW-1133">Transmembrane helix</keyword>
<dbReference type="Proteomes" id="UP000507470">
    <property type="component" value="Unassembled WGS sequence"/>
</dbReference>
<name>A0A6J8E5C5_MYTCO</name>
<sequence length="287" mass="32049">MKCEVNVYIKRLLSIAKSTPGIVFILCVYTFTTAAVYLNIENHKRDNNENGYINKINKLISCNDSGIILQKQYQCEDDNKLNYLETLFFFVAMITTIGYGHITPQTVQGKVFVMTFSAIGIPLTAIIITGIGKRLSSFVTCLLLRKRCQERITRHRRDIQKGGKINIFIETEAYENTVVKEYDGSIIPLIISTAILIVYILIGSVIYSSLTHVSYMDAIYAVFLSISTIGVGATVPSDSAYYIGSVIYILTGLTLLSMCVYAALQYNNEKPPTEPSGRKENNANVEQ</sequence>
<evidence type="ECO:0000313" key="12">
    <source>
        <dbReference type="Proteomes" id="UP000507470"/>
    </source>
</evidence>
<dbReference type="PANTHER" id="PTHR11003:SF291">
    <property type="entry name" value="IP11374P"/>
    <property type="match status" value="1"/>
</dbReference>
<keyword evidence="7 8" id="KW-0407">Ion channel</keyword>
<keyword evidence="12" id="KW-1185">Reference proteome</keyword>
<keyword evidence="3 8" id="KW-0812">Transmembrane</keyword>
<evidence type="ECO:0000256" key="7">
    <source>
        <dbReference type="ARBA" id="ARBA00023303"/>
    </source>
</evidence>
<feature type="transmembrane region" description="Helical" evidence="9">
    <location>
        <begin position="81"/>
        <end position="99"/>
    </location>
</feature>
<dbReference type="InterPro" id="IPR013099">
    <property type="entry name" value="K_chnl_dom"/>
</dbReference>
<proteinExistence type="inferred from homology"/>
<dbReference type="Gene3D" id="1.10.287.70">
    <property type="match status" value="1"/>
</dbReference>
<dbReference type="InterPro" id="IPR003280">
    <property type="entry name" value="2pore_dom_K_chnl"/>
</dbReference>
<feature type="transmembrane region" description="Helical" evidence="9">
    <location>
        <begin position="218"/>
        <end position="235"/>
    </location>
</feature>
<evidence type="ECO:0000259" key="10">
    <source>
        <dbReference type="Pfam" id="PF07885"/>
    </source>
</evidence>
<dbReference type="PANTHER" id="PTHR11003">
    <property type="entry name" value="POTASSIUM CHANNEL, SUBFAMILY K"/>
    <property type="match status" value="1"/>
</dbReference>
<feature type="domain" description="Potassium channel" evidence="10">
    <location>
        <begin position="195"/>
        <end position="262"/>
    </location>
</feature>
<evidence type="ECO:0000256" key="8">
    <source>
        <dbReference type="RuleBase" id="RU003857"/>
    </source>
</evidence>
<feature type="transmembrane region" description="Helical" evidence="9">
    <location>
        <begin position="241"/>
        <end position="264"/>
    </location>
</feature>
<reference evidence="11 12" key="1">
    <citation type="submission" date="2020-06" db="EMBL/GenBank/DDBJ databases">
        <authorList>
            <person name="Li R."/>
            <person name="Bekaert M."/>
        </authorList>
    </citation>
    <scope>NUCLEOTIDE SEQUENCE [LARGE SCALE GENOMIC DNA]</scope>
    <source>
        <strain evidence="12">wild</strain>
    </source>
</reference>
<dbReference type="AlphaFoldDB" id="A0A6J8E5C5"/>
<evidence type="ECO:0000256" key="3">
    <source>
        <dbReference type="ARBA" id="ARBA00022692"/>
    </source>
</evidence>
<dbReference type="GO" id="GO:0005886">
    <property type="term" value="C:plasma membrane"/>
    <property type="evidence" value="ECO:0007669"/>
    <property type="project" value="TreeGrafter"/>
</dbReference>
<gene>
    <name evidence="11" type="ORF">MCOR_47079</name>
</gene>
<evidence type="ECO:0000256" key="2">
    <source>
        <dbReference type="ARBA" id="ARBA00022448"/>
    </source>
</evidence>
<keyword evidence="2 8" id="KW-0813">Transport</keyword>
<dbReference type="Pfam" id="PF07885">
    <property type="entry name" value="Ion_trans_2"/>
    <property type="match status" value="2"/>
</dbReference>
<dbReference type="SUPFAM" id="SSF81324">
    <property type="entry name" value="Voltage-gated potassium channels"/>
    <property type="match status" value="2"/>
</dbReference>
<comment type="subcellular location">
    <subcellularLocation>
        <location evidence="1">Membrane</location>
        <topology evidence="1">Multi-pass membrane protein</topology>
    </subcellularLocation>
</comment>
<feature type="domain" description="Potassium channel" evidence="10">
    <location>
        <begin position="79"/>
        <end position="136"/>
    </location>
</feature>
<protein>
    <recommendedName>
        <fullName evidence="10">Potassium channel domain-containing protein</fullName>
    </recommendedName>
</protein>
<comment type="similarity">
    <text evidence="8">Belongs to the two pore domain potassium channel (TC 1.A.1.8) family.</text>
</comment>
<evidence type="ECO:0000313" key="11">
    <source>
        <dbReference type="EMBL" id="CAC5414241.1"/>
    </source>
</evidence>
<keyword evidence="6 9" id="KW-0472">Membrane</keyword>
<feature type="transmembrane region" description="Helical" evidence="9">
    <location>
        <begin position="186"/>
        <end position="206"/>
    </location>
</feature>
<dbReference type="EMBL" id="CACVKT020008337">
    <property type="protein sequence ID" value="CAC5414241.1"/>
    <property type="molecule type" value="Genomic_DNA"/>
</dbReference>
<accession>A0A6J8E5C5</accession>
<evidence type="ECO:0000256" key="6">
    <source>
        <dbReference type="ARBA" id="ARBA00023136"/>
    </source>
</evidence>
<feature type="transmembrane region" description="Helical" evidence="9">
    <location>
        <begin position="111"/>
        <end position="132"/>
    </location>
</feature>
<dbReference type="GO" id="GO:0022841">
    <property type="term" value="F:potassium ion leak channel activity"/>
    <property type="evidence" value="ECO:0007669"/>
    <property type="project" value="TreeGrafter"/>
</dbReference>
<dbReference type="PRINTS" id="PR01333">
    <property type="entry name" value="2POREKCHANEL"/>
</dbReference>
<dbReference type="GO" id="GO:0030322">
    <property type="term" value="P:stabilization of membrane potential"/>
    <property type="evidence" value="ECO:0007669"/>
    <property type="project" value="TreeGrafter"/>
</dbReference>
<feature type="transmembrane region" description="Helical" evidence="9">
    <location>
        <begin position="21"/>
        <end position="40"/>
    </location>
</feature>
<evidence type="ECO:0000256" key="5">
    <source>
        <dbReference type="ARBA" id="ARBA00023065"/>
    </source>
</evidence>
<keyword evidence="5 8" id="KW-0406">Ion transport</keyword>
<dbReference type="GO" id="GO:0015271">
    <property type="term" value="F:outward rectifier potassium channel activity"/>
    <property type="evidence" value="ECO:0007669"/>
    <property type="project" value="TreeGrafter"/>
</dbReference>
<dbReference type="OrthoDB" id="6277993at2759"/>
<evidence type="ECO:0000256" key="4">
    <source>
        <dbReference type="ARBA" id="ARBA00022989"/>
    </source>
</evidence>
<evidence type="ECO:0000256" key="1">
    <source>
        <dbReference type="ARBA" id="ARBA00004141"/>
    </source>
</evidence>
<evidence type="ECO:0000256" key="9">
    <source>
        <dbReference type="SAM" id="Phobius"/>
    </source>
</evidence>